<protein>
    <recommendedName>
        <fullName evidence="1">non-specific serine/threonine protein kinase</fullName>
        <ecNumber evidence="1">2.7.11.1</ecNumber>
    </recommendedName>
</protein>
<comment type="catalytic activity">
    <reaction evidence="7">
        <text>L-threonyl-[protein] + ATP = O-phospho-L-threonyl-[protein] + ADP + H(+)</text>
        <dbReference type="Rhea" id="RHEA:46608"/>
        <dbReference type="Rhea" id="RHEA-COMP:11060"/>
        <dbReference type="Rhea" id="RHEA-COMP:11605"/>
        <dbReference type="ChEBI" id="CHEBI:15378"/>
        <dbReference type="ChEBI" id="CHEBI:30013"/>
        <dbReference type="ChEBI" id="CHEBI:30616"/>
        <dbReference type="ChEBI" id="CHEBI:61977"/>
        <dbReference type="ChEBI" id="CHEBI:456216"/>
        <dbReference type="EC" id="2.7.11.1"/>
    </reaction>
</comment>
<evidence type="ECO:0000313" key="13">
    <source>
        <dbReference type="Proteomes" id="UP000186817"/>
    </source>
</evidence>
<accession>A0A1Q9E7L6</accession>
<dbReference type="Pfam" id="PF00069">
    <property type="entry name" value="Pkinase"/>
    <property type="match status" value="1"/>
</dbReference>
<evidence type="ECO:0000256" key="10">
    <source>
        <dbReference type="SAM" id="MobiDB-lite"/>
    </source>
</evidence>
<organism evidence="12 13">
    <name type="scientific">Symbiodinium microadriaticum</name>
    <name type="common">Dinoflagellate</name>
    <name type="synonym">Zooxanthella microadriatica</name>
    <dbReference type="NCBI Taxonomy" id="2951"/>
    <lineage>
        <taxon>Eukaryota</taxon>
        <taxon>Sar</taxon>
        <taxon>Alveolata</taxon>
        <taxon>Dinophyceae</taxon>
        <taxon>Suessiales</taxon>
        <taxon>Symbiodiniaceae</taxon>
        <taxon>Symbiodinium</taxon>
    </lineage>
</organism>
<evidence type="ECO:0000256" key="3">
    <source>
        <dbReference type="ARBA" id="ARBA00022679"/>
    </source>
</evidence>
<evidence type="ECO:0000256" key="1">
    <source>
        <dbReference type="ARBA" id="ARBA00012513"/>
    </source>
</evidence>
<dbReference type="GO" id="GO:0005524">
    <property type="term" value="F:ATP binding"/>
    <property type="evidence" value="ECO:0007669"/>
    <property type="project" value="UniProtKB-UniRule"/>
</dbReference>
<dbReference type="InterPro" id="IPR017441">
    <property type="entry name" value="Protein_kinase_ATP_BS"/>
</dbReference>
<comment type="caution">
    <text evidence="12">The sequence shown here is derived from an EMBL/GenBank/DDBJ whole genome shotgun (WGS) entry which is preliminary data.</text>
</comment>
<dbReference type="AlphaFoldDB" id="A0A1Q9E7L6"/>
<evidence type="ECO:0000256" key="8">
    <source>
        <dbReference type="ARBA" id="ARBA00048679"/>
    </source>
</evidence>
<dbReference type="SUPFAM" id="SSF56112">
    <property type="entry name" value="Protein kinase-like (PK-like)"/>
    <property type="match status" value="1"/>
</dbReference>
<dbReference type="PROSITE" id="PS50011">
    <property type="entry name" value="PROTEIN_KINASE_DOM"/>
    <property type="match status" value="1"/>
</dbReference>
<keyword evidence="13" id="KW-1185">Reference proteome</keyword>
<name>A0A1Q9E7L6_SYMMI</name>
<dbReference type="OrthoDB" id="248923at2759"/>
<dbReference type="InterPro" id="IPR011009">
    <property type="entry name" value="Kinase-like_dom_sf"/>
</dbReference>
<evidence type="ECO:0000256" key="4">
    <source>
        <dbReference type="ARBA" id="ARBA00022741"/>
    </source>
</evidence>
<dbReference type="Proteomes" id="UP000186817">
    <property type="component" value="Unassembled WGS sequence"/>
</dbReference>
<dbReference type="InterPro" id="IPR051131">
    <property type="entry name" value="NEK_Ser/Thr_kinase_NIMA"/>
</dbReference>
<feature type="region of interest" description="Disordered" evidence="10">
    <location>
        <begin position="473"/>
        <end position="495"/>
    </location>
</feature>
<sequence>MRSMVMELLLGRERGYRIEKVIGRGSFGAAYLARDEQQLQRVIKAVEVHRAKAPQSARTEVAVMKGLKHPHIIRFRDSFAEKDLLCIVMDFAPAGDLLLRVDTARRTSKMIAEDRTLQWFLQAVAGVKYMHSLCIIHRDIKNENLFLESDEHLRIGDFGLARRLKRATEIFVEQQIVGTPLYLSPEVCAKGMYSTASDVWALGCSLFELLSLGLPFEAVNLPSLLVKLTKSRQARPTAVEVFQHPFLRGVADQALRRRPKAVEAAEVAPALESEVTPGGYPSHTEEGASRKARVAFGAPGDLRAAAPAAAAGSQAIDLWGCGLLQAQIVRLSQFQLHDAVKATSPEAKLAKKKGDGAEATGSTAEGASPEAKLAKKKGDCAEEEQISKFNLTISMTFHGRKHLLLKNAGRLEAATSRKVISTMEHFIEDEPEKEGLPETLLRRRLEQQRHWLRSLRRSKAGKVKPLDAVDVTEEPEEALAERNELSVSPRAGAAGSPHQLMAKLLNEAPEAESPESQITLRLAPEVADGEDNTCAILQAEVLPRPSVLSTAAGGERAPSKSVPRSKSSSALETRLAFRSWNDCLTFSTSFVPYAYEAPASNAFPILVTMFQFPYTSFNSM</sequence>
<dbReference type="InterPro" id="IPR008271">
    <property type="entry name" value="Ser/Thr_kinase_AS"/>
</dbReference>
<feature type="binding site" evidence="9">
    <location>
        <position position="44"/>
    </location>
    <ligand>
        <name>ATP</name>
        <dbReference type="ChEBI" id="CHEBI:30616"/>
    </ligand>
</feature>
<dbReference type="EMBL" id="LSRX01000237">
    <property type="protein sequence ID" value="OLQ03418.1"/>
    <property type="molecule type" value="Genomic_DNA"/>
</dbReference>
<dbReference type="PANTHER" id="PTHR44899:SF3">
    <property type="entry name" value="SERINE_THREONINE-PROTEIN KINASE NEK1"/>
    <property type="match status" value="1"/>
</dbReference>
<evidence type="ECO:0000256" key="2">
    <source>
        <dbReference type="ARBA" id="ARBA00022527"/>
    </source>
</evidence>
<evidence type="ECO:0000313" key="12">
    <source>
        <dbReference type="EMBL" id="OLQ03418.1"/>
    </source>
</evidence>
<proteinExistence type="predicted"/>
<dbReference type="InterPro" id="IPR000719">
    <property type="entry name" value="Prot_kinase_dom"/>
</dbReference>
<keyword evidence="6 9" id="KW-0067">ATP-binding</keyword>
<evidence type="ECO:0000259" key="11">
    <source>
        <dbReference type="PROSITE" id="PS50011"/>
    </source>
</evidence>
<dbReference type="SMART" id="SM00220">
    <property type="entry name" value="S_TKc"/>
    <property type="match status" value="1"/>
</dbReference>
<feature type="compositionally biased region" description="Low complexity" evidence="10">
    <location>
        <begin position="357"/>
        <end position="368"/>
    </location>
</feature>
<dbReference type="Gene3D" id="1.10.510.10">
    <property type="entry name" value="Transferase(Phosphotransferase) domain 1"/>
    <property type="match status" value="1"/>
</dbReference>
<keyword evidence="4 9" id="KW-0547">Nucleotide-binding</keyword>
<dbReference type="PROSITE" id="PS00108">
    <property type="entry name" value="PROTEIN_KINASE_ST"/>
    <property type="match status" value="1"/>
</dbReference>
<keyword evidence="5 12" id="KW-0418">Kinase</keyword>
<keyword evidence="3" id="KW-0808">Transferase</keyword>
<dbReference type="GO" id="GO:0004674">
    <property type="term" value="F:protein serine/threonine kinase activity"/>
    <property type="evidence" value="ECO:0007669"/>
    <property type="project" value="UniProtKB-KW"/>
</dbReference>
<gene>
    <name evidence="12" type="primary">NEK1</name>
    <name evidence="12" type="ORF">AK812_SmicGene13651</name>
</gene>
<evidence type="ECO:0000256" key="6">
    <source>
        <dbReference type="ARBA" id="ARBA00022840"/>
    </source>
</evidence>
<dbReference type="PANTHER" id="PTHR44899">
    <property type="entry name" value="CAMK FAMILY PROTEIN KINASE"/>
    <property type="match status" value="1"/>
</dbReference>
<reference evidence="12 13" key="1">
    <citation type="submission" date="2016-02" db="EMBL/GenBank/DDBJ databases">
        <title>Genome analysis of coral dinoflagellate symbionts highlights evolutionary adaptations to a symbiotic lifestyle.</title>
        <authorList>
            <person name="Aranda M."/>
            <person name="Li Y."/>
            <person name="Liew Y.J."/>
            <person name="Baumgarten S."/>
            <person name="Simakov O."/>
            <person name="Wilson M."/>
            <person name="Piel J."/>
            <person name="Ashoor H."/>
            <person name="Bougouffa S."/>
            <person name="Bajic V.B."/>
            <person name="Ryu T."/>
            <person name="Ravasi T."/>
            <person name="Bayer T."/>
            <person name="Micklem G."/>
            <person name="Kim H."/>
            <person name="Bhak J."/>
            <person name="Lajeunesse T.C."/>
            <person name="Voolstra C.R."/>
        </authorList>
    </citation>
    <scope>NUCLEOTIDE SEQUENCE [LARGE SCALE GENOMIC DNA]</scope>
    <source>
        <strain evidence="12 13">CCMP2467</strain>
    </source>
</reference>
<comment type="catalytic activity">
    <reaction evidence="8">
        <text>L-seryl-[protein] + ATP = O-phospho-L-seryl-[protein] + ADP + H(+)</text>
        <dbReference type="Rhea" id="RHEA:17989"/>
        <dbReference type="Rhea" id="RHEA-COMP:9863"/>
        <dbReference type="Rhea" id="RHEA-COMP:11604"/>
        <dbReference type="ChEBI" id="CHEBI:15378"/>
        <dbReference type="ChEBI" id="CHEBI:29999"/>
        <dbReference type="ChEBI" id="CHEBI:30616"/>
        <dbReference type="ChEBI" id="CHEBI:83421"/>
        <dbReference type="ChEBI" id="CHEBI:456216"/>
        <dbReference type="EC" id="2.7.11.1"/>
    </reaction>
</comment>
<feature type="domain" description="Protein kinase" evidence="11">
    <location>
        <begin position="16"/>
        <end position="271"/>
    </location>
</feature>
<feature type="region of interest" description="Disordered" evidence="10">
    <location>
        <begin position="345"/>
        <end position="379"/>
    </location>
</feature>
<dbReference type="EC" id="2.7.11.1" evidence="1"/>
<evidence type="ECO:0000256" key="7">
    <source>
        <dbReference type="ARBA" id="ARBA00047899"/>
    </source>
</evidence>
<keyword evidence="2" id="KW-0723">Serine/threonine-protein kinase</keyword>
<evidence type="ECO:0000256" key="9">
    <source>
        <dbReference type="PROSITE-ProRule" id="PRU10141"/>
    </source>
</evidence>
<evidence type="ECO:0000256" key="5">
    <source>
        <dbReference type="ARBA" id="ARBA00022777"/>
    </source>
</evidence>
<dbReference type="PROSITE" id="PS00107">
    <property type="entry name" value="PROTEIN_KINASE_ATP"/>
    <property type="match status" value="1"/>
</dbReference>